<feature type="domain" description="Protein glycosylation ligase" evidence="8">
    <location>
        <begin position="152"/>
        <end position="175"/>
    </location>
</feature>
<dbReference type="PANTHER" id="PTHR37422:SF21">
    <property type="entry name" value="EXOQ-LIKE PROTEIN"/>
    <property type="match status" value="1"/>
</dbReference>
<feature type="transmembrane region" description="Helical" evidence="5">
    <location>
        <begin position="325"/>
        <end position="345"/>
    </location>
</feature>
<evidence type="ECO:0000256" key="2">
    <source>
        <dbReference type="ARBA" id="ARBA00022692"/>
    </source>
</evidence>
<feature type="transmembrane region" description="Helical" evidence="5">
    <location>
        <begin position="163"/>
        <end position="180"/>
    </location>
</feature>
<dbReference type="EMBL" id="JADDIV010000002">
    <property type="protein sequence ID" value="MBE7367407.1"/>
    <property type="molecule type" value="Genomic_DNA"/>
</dbReference>
<proteinExistence type="predicted"/>
<dbReference type="InterPro" id="IPR007016">
    <property type="entry name" value="O-antigen_ligase-rel_domated"/>
</dbReference>
<evidence type="ECO:0000259" key="7">
    <source>
        <dbReference type="Pfam" id="PF11846"/>
    </source>
</evidence>
<feature type="transmembrane region" description="Helical" evidence="5">
    <location>
        <begin position="186"/>
        <end position="215"/>
    </location>
</feature>
<evidence type="ECO:0000259" key="8">
    <source>
        <dbReference type="Pfam" id="PF15864"/>
    </source>
</evidence>
<dbReference type="Pfam" id="PF15864">
    <property type="entry name" value="PglL_A"/>
    <property type="match status" value="1"/>
</dbReference>
<sequence length="549" mass="58374">MTPASWRAPATGRAVAAGALGALPWLQPLAGGPSPAVSSWLATAACVVALWALARPPLTGPGPRQLAGLALALVAWGVVVAGQVTPALVYLAGGLALVLLSAAAGRDPRLSTALQWALLGAAGASAVFGLLQYFGGAGRAAPWIHAAEVGVAYANLRQTNQYATLCWIGVAVACFGTLRLRPVLAAGLVALLAIGCAASASRTGLLALGVLAALCAAWPGPDQPRRLVLCATAIAAYAAGALLLPLLLEVFAGVVPGRRLWARLGAGETCVSRRVLWSNVLHLVAQRPLAGWGWGELDFAHYATLYEGARFCDILDHAHNLPLHLAVELGAPVAVLATAGLLAWVWRRRPWAEGQPLRRLAWALLALVGLHSLLEYPLWYGPFQLVLGLCIGWLSAAEGAANADAKPLAHGRWRRGAGTALLVAAVGYGAWDYLRVAQIYLPPEQRQAAWREDTLEHVRASWLFQGQARFADVTLATPTRANATWMYDAASRALHDSPEPRVIERVIESAVLLGRDDEAMLHLARYRAAFPQAHAEWQQRQRHPRQVAR</sequence>
<accession>A0ABR9S1L0</accession>
<feature type="transmembrane region" description="Helical" evidence="5">
    <location>
        <begin position="227"/>
        <end position="248"/>
    </location>
</feature>
<dbReference type="InterPro" id="IPR031726">
    <property type="entry name" value="PglL_A"/>
</dbReference>
<feature type="transmembrane region" description="Helical" evidence="5">
    <location>
        <begin position="37"/>
        <end position="54"/>
    </location>
</feature>
<dbReference type="Pfam" id="PF11846">
    <property type="entry name" value="Wzy_C_2"/>
    <property type="match status" value="1"/>
</dbReference>
<keyword evidence="9" id="KW-0436">Ligase</keyword>
<evidence type="ECO:0000313" key="9">
    <source>
        <dbReference type="EMBL" id="MBE7367407.1"/>
    </source>
</evidence>
<name>A0ABR9S1L0_9BURK</name>
<evidence type="ECO:0000313" key="10">
    <source>
        <dbReference type="Proteomes" id="UP000806285"/>
    </source>
</evidence>
<evidence type="ECO:0000256" key="1">
    <source>
        <dbReference type="ARBA" id="ARBA00004141"/>
    </source>
</evidence>
<keyword evidence="4 5" id="KW-0472">Membrane</keyword>
<dbReference type="GO" id="GO:0016874">
    <property type="term" value="F:ligase activity"/>
    <property type="evidence" value="ECO:0007669"/>
    <property type="project" value="UniProtKB-KW"/>
</dbReference>
<keyword evidence="3 5" id="KW-1133">Transmembrane helix</keyword>
<feature type="transmembrane region" description="Helical" evidence="5">
    <location>
        <begin position="66"/>
        <end position="82"/>
    </location>
</feature>
<dbReference type="RefSeq" id="WP_193676016.1">
    <property type="nucleotide sequence ID" value="NZ_JADDIV010000002.1"/>
</dbReference>
<evidence type="ECO:0000256" key="4">
    <source>
        <dbReference type="ARBA" id="ARBA00023136"/>
    </source>
</evidence>
<organism evidence="9 10">
    <name type="scientific">Ramlibacter pallidus</name>
    <dbReference type="NCBI Taxonomy" id="2780087"/>
    <lineage>
        <taxon>Bacteria</taxon>
        <taxon>Pseudomonadati</taxon>
        <taxon>Pseudomonadota</taxon>
        <taxon>Betaproteobacteria</taxon>
        <taxon>Burkholderiales</taxon>
        <taxon>Comamonadaceae</taxon>
        <taxon>Ramlibacter</taxon>
    </lineage>
</organism>
<feature type="transmembrane region" description="Helical" evidence="5">
    <location>
        <begin position="357"/>
        <end position="374"/>
    </location>
</feature>
<comment type="subcellular location">
    <subcellularLocation>
        <location evidence="1">Membrane</location>
        <topology evidence="1">Multi-pass membrane protein</topology>
    </subcellularLocation>
</comment>
<feature type="transmembrane region" description="Helical" evidence="5">
    <location>
        <begin position="116"/>
        <end position="134"/>
    </location>
</feature>
<gene>
    <name evidence="9" type="ORF">IM787_07515</name>
</gene>
<dbReference type="InterPro" id="IPR051533">
    <property type="entry name" value="WaaL-like"/>
</dbReference>
<dbReference type="InterPro" id="IPR021797">
    <property type="entry name" value="Wzy_C_2"/>
</dbReference>
<feature type="domain" description="Virulence factor membrane-bound polymerase C-terminal" evidence="7">
    <location>
        <begin position="360"/>
        <end position="541"/>
    </location>
</feature>
<comment type="caution">
    <text evidence="9">The sequence shown here is derived from an EMBL/GenBank/DDBJ whole genome shotgun (WGS) entry which is preliminary data.</text>
</comment>
<keyword evidence="2 5" id="KW-0812">Transmembrane</keyword>
<dbReference type="Pfam" id="PF04932">
    <property type="entry name" value="Wzy_C"/>
    <property type="match status" value="1"/>
</dbReference>
<evidence type="ECO:0000259" key="6">
    <source>
        <dbReference type="Pfam" id="PF04932"/>
    </source>
</evidence>
<evidence type="ECO:0000256" key="3">
    <source>
        <dbReference type="ARBA" id="ARBA00022989"/>
    </source>
</evidence>
<feature type="domain" description="O-antigen ligase-related" evidence="6">
    <location>
        <begin position="188"/>
        <end position="336"/>
    </location>
</feature>
<evidence type="ECO:0000256" key="5">
    <source>
        <dbReference type="SAM" id="Phobius"/>
    </source>
</evidence>
<dbReference type="Proteomes" id="UP000806285">
    <property type="component" value="Unassembled WGS sequence"/>
</dbReference>
<dbReference type="PANTHER" id="PTHR37422">
    <property type="entry name" value="TEICHURONIC ACID BIOSYNTHESIS PROTEIN TUAE"/>
    <property type="match status" value="1"/>
</dbReference>
<keyword evidence="10" id="KW-1185">Reference proteome</keyword>
<protein>
    <submittedName>
        <fullName evidence="9">O-antigen ligase C-terminal domain-containing protein</fullName>
    </submittedName>
</protein>
<reference evidence="9 10" key="1">
    <citation type="submission" date="2020-10" db="EMBL/GenBank/DDBJ databases">
        <title>Ramlibacter sp. HM2 16S ribosomal RNA gene Genome sequencing and assembly.</title>
        <authorList>
            <person name="Kang M."/>
        </authorList>
    </citation>
    <scope>NUCLEOTIDE SEQUENCE [LARGE SCALE GENOMIC DNA]</scope>
    <source>
        <strain evidence="9 10">HM2</strain>
    </source>
</reference>